<dbReference type="Proteomes" id="UP001234297">
    <property type="component" value="Chromosome 3"/>
</dbReference>
<comment type="caution">
    <text evidence="1">The sequence shown here is derived from an EMBL/GenBank/DDBJ whole genome shotgun (WGS) entry which is preliminary data.</text>
</comment>
<protein>
    <submittedName>
        <fullName evidence="1">Uncharacterized protein</fullName>
    </submittedName>
</protein>
<evidence type="ECO:0000313" key="1">
    <source>
        <dbReference type="EMBL" id="KAJ8635238.1"/>
    </source>
</evidence>
<accession>A0ACC2LPW8</accession>
<organism evidence="1 2">
    <name type="scientific">Persea americana</name>
    <name type="common">Avocado</name>
    <dbReference type="NCBI Taxonomy" id="3435"/>
    <lineage>
        <taxon>Eukaryota</taxon>
        <taxon>Viridiplantae</taxon>
        <taxon>Streptophyta</taxon>
        <taxon>Embryophyta</taxon>
        <taxon>Tracheophyta</taxon>
        <taxon>Spermatophyta</taxon>
        <taxon>Magnoliopsida</taxon>
        <taxon>Magnoliidae</taxon>
        <taxon>Laurales</taxon>
        <taxon>Lauraceae</taxon>
        <taxon>Persea</taxon>
    </lineage>
</organism>
<reference evidence="1 2" key="1">
    <citation type="journal article" date="2022" name="Hortic Res">
        <title>A haplotype resolved chromosomal level avocado genome allows analysis of novel avocado genes.</title>
        <authorList>
            <person name="Nath O."/>
            <person name="Fletcher S.J."/>
            <person name="Hayward A."/>
            <person name="Shaw L.M."/>
            <person name="Masouleh A.K."/>
            <person name="Furtado A."/>
            <person name="Henry R.J."/>
            <person name="Mitter N."/>
        </authorList>
    </citation>
    <scope>NUCLEOTIDE SEQUENCE [LARGE SCALE GENOMIC DNA]</scope>
    <source>
        <strain evidence="2">cv. Hass</strain>
    </source>
</reference>
<gene>
    <name evidence="1" type="ORF">MRB53_009505</name>
</gene>
<keyword evidence="2" id="KW-1185">Reference proteome</keyword>
<name>A0ACC2LPW8_PERAE</name>
<sequence>MERYTVTASFKRTTMPPIPTTFNNPEIPHNSHLKDASFSSYLRPTTTTTNPTSPKPPLDDTELSIFDAERYFNENPDKKHHPKSPVAVERCDLSSTVSRLSSVSSLDGYPRNYRTGSFHATPTASSEASWNSQTGLLSNPPGSIAVSIKTLPLKHEQRKGYSKRWLFGRKCPCSGKKSVDVEEKLPESRNPIQINSNSNGSLNPKKQSLEKAPVEMEKSLEAEPVAKLKLVGGSWAKDEEVVVREHEHFPPGTCFPAEIGRRIVPSGRSFGDSGFSFPILNPPPAVGKLRLNCTSPPEDPPRESLEVFLPSDEMGVRRSDEFQRRMVVLPFSGEAGRRSFTFSGSPKAVREDDVASDSSSDLFEIESLSTQATAPFRRRESLDEAGRFVRRSMEDGEWYEPSEASVEWSVTTAEGFDRASVANFSTSASEYEEVRFVPLTAAGGGGGGGGRKKSNGGLLSCRCEKAVNVGPQPVKCGPDQLRVCPTSSTVETARIAAMSRLTNGSSVHVPRSSDRPPLARSHSARLSRALATRLIIDFV</sequence>
<evidence type="ECO:0000313" key="2">
    <source>
        <dbReference type="Proteomes" id="UP001234297"/>
    </source>
</evidence>
<dbReference type="EMBL" id="CM056811">
    <property type="protein sequence ID" value="KAJ8635238.1"/>
    <property type="molecule type" value="Genomic_DNA"/>
</dbReference>
<proteinExistence type="predicted"/>